<gene>
    <name evidence="1" type="ORF">OWV82_011180</name>
</gene>
<sequence length="147" mass="16458">MDAKMRSKARKQRKLMQILSTAIKILRKAGDLYVKGMEYCSNQVSSSGSVGCSSAPAMRLPKSFSVNSFPACDDEEFRQLLRVASIKEARKTDLQRTMIARSYSVSVGKIGRIDEDEPCAFQEDVLKLDLLFPRSTSHAVRTNCVYP</sequence>
<evidence type="ECO:0000313" key="1">
    <source>
        <dbReference type="EMBL" id="KAJ4716118.1"/>
    </source>
</evidence>
<accession>A0ACC1XXQ0</accession>
<comment type="caution">
    <text evidence="1">The sequence shown here is derived from an EMBL/GenBank/DDBJ whole genome shotgun (WGS) entry which is preliminary data.</text>
</comment>
<evidence type="ECO:0000313" key="2">
    <source>
        <dbReference type="Proteomes" id="UP001164539"/>
    </source>
</evidence>
<keyword evidence="2" id="KW-1185">Reference proteome</keyword>
<dbReference type="EMBL" id="CM051399">
    <property type="protein sequence ID" value="KAJ4716118.1"/>
    <property type="molecule type" value="Genomic_DNA"/>
</dbReference>
<name>A0ACC1XXQ0_MELAZ</name>
<proteinExistence type="predicted"/>
<protein>
    <submittedName>
        <fullName evidence="1">3-isopropylmalate dehydratase large subunit like</fullName>
    </submittedName>
</protein>
<organism evidence="1 2">
    <name type="scientific">Melia azedarach</name>
    <name type="common">Chinaberry tree</name>
    <dbReference type="NCBI Taxonomy" id="155640"/>
    <lineage>
        <taxon>Eukaryota</taxon>
        <taxon>Viridiplantae</taxon>
        <taxon>Streptophyta</taxon>
        <taxon>Embryophyta</taxon>
        <taxon>Tracheophyta</taxon>
        <taxon>Spermatophyta</taxon>
        <taxon>Magnoliopsida</taxon>
        <taxon>eudicotyledons</taxon>
        <taxon>Gunneridae</taxon>
        <taxon>Pentapetalae</taxon>
        <taxon>rosids</taxon>
        <taxon>malvids</taxon>
        <taxon>Sapindales</taxon>
        <taxon>Meliaceae</taxon>
        <taxon>Melia</taxon>
    </lineage>
</organism>
<dbReference type="Proteomes" id="UP001164539">
    <property type="component" value="Chromosome 6"/>
</dbReference>
<reference evidence="1 2" key="1">
    <citation type="journal article" date="2023" name="Science">
        <title>Complex scaffold remodeling in plant triterpene biosynthesis.</title>
        <authorList>
            <person name="De La Pena R."/>
            <person name="Hodgson H."/>
            <person name="Liu J.C."/>
            <person name="Stephenson M.J."/>
            <person name="Martin A.C."/>
            <person name="Owen C."/>
            <person name="Harkess A."/>
            <person name="Leebens-Mack J."/>
            <person name="Jimenez L.E."/>
            <person name="Osbourn A."/>
            <person name="Sattely E.S."/>
        </authorList>
    </citation>
    <scope>NUCLEOTIDE SEQUENCE [LARGE SCALE GENOMIC DNA]</scope>
    <source>
        <strain evidence="2">cv. JPN11</strain>
        <tissue evidence="1">Leaf</tissue>
    </source>
</reference>